<evidence type="ECO:0000313" key="1">
    <source>
        <dbReference type="EMBL" id="SCZ78864.1"/>
    </source>
</evidence>
<accession>A0A1G5RXM7</accession>
<evidence type="ECO:0008006" key="3">
    <source>
        <dbReference type="Google" id="ProtNLM"/>
    </source>
</evidence>
<sequence>MKNLEIALCDLDSNYVLKFANHLMMKANVGVHIFTTPEGFFSDETDFDVAIMTEEFEEISGFRPKGMIGHKYFLTEDSANVTDGFIYKFQAVDKILDEITELKEVTKSGISKKNSNEKSKLIGVYSPVNHELQLPFSMALGQVYRTGGKVLFVDLEEISIMPNLIGRNCERNLMDLLYLLNTNAEDMEDSLSEYVRSFMGFDYIEPFWNPNEISEIDEDTWDRFFEMLVKTDYDVVVVLFGRAINGFARYIERLNRLFVLGRPGDYFKKGQENFLDYLDRIKANISVENVILPMSAGNLSDGTYQLEELLQGNLGVFVRKLMNSNERNVLENYG</sequence>
<organism evidence="1 2">
    <name type="scientific">Pseudobutyrivibrio xylanivorans</name>
    <dbReference type="NCBI Taxonomy" id="185007"/>
    <lineage>
        <taxon>Bacteria</taxon>
        <taxon>Bacillati</taxon>
        <taxon>Bacillota</taxon>
        <taxon>Clostridia</taxon>
        <taxon>Lachnospirales</taxon>
        <taxon>Lachnospiraceae</taxon>
        <taxon>Pseudobutyrivibrio</taxon>
    </lineage>
</organism>
<dbReference type="Gene3D" id="3.40.50.300">
    <property type="entry name" value="P-loop containing nucleotide triphosphate hydrolases"/>
    <property type="match status" value="1"/>
</dbReference>
<dbReference type="EMBL" id="FMWK01000006">
    <property type="protein sequence ID" value="SCZ78864.1"/>
    <property type="molecule type" value="Genomic_DNA"/>
</dbReference>
<reference evidence="1 2" key="1">
    <citation type="submission" date="2016-10" db="EMBL/GenBank/DDBJ databases">
        <authorList>
            <person name="de Groot N.N."/>
        </authorList>
    </citation>
    <scope>NUCLEOTIDE SEQUENCE [LARGE SCALE GENOMIC DNA]</scope>
    <source>
        <strain evidence="1 2">DSM 10317</strain>
    </source>
</reference>
<dbReference type="Gene3D" id="3.40.50.10850">
    <property type="entry name" value="Ntrc-like two-domain protein"/>
    <property type="match status" value="1"/>
</dbReference>
<dbReference type="RefSeq" id="WP_090162455.1">
    <property type="nucleotide sequence ID" value="NZ_FMWK01000006.1"/>
</dbReference>
<proteinExistence type="predicted"/>
<dbReference type="InterPro" id="IPR027417">
    <property type="entry name" value="P-loop_NTPase"/>
</dbReference>
<protein>
    <recommendedName>
        <fullName evidence="3">AAA domain-containing protein</fullName>
    </recommendedName>
</protein>
<evidence type="ECO:0000313" key="2">
    <source>
        <dbReference type="Proteomes" id="UP000199428"/>
    </source>
</evidence>
<gene>
    <name evidence="1" type="ORF">SAMN02910350_01487</name>
</gene>
<dbReference type="AlphaFoldDB" id="A0A1G5RXM7"/>
<dbReference type="Proteomes" id="UP000199428">
    <property type="component" value="Unassembled WGS sequence"/>
</dbReference>
<name>A0A1G5RXM7_PSEXY</name>